<protein>
    <submittedName>
        <fullName evidence="2">Uncharacterized protein</fullName>
    </submittedName>
</protein>
<feature type="transmembrane region" description="Helical" evidence="1">
    <location>
        <begin position="24"/>
        <end position="42"/>
    </location>
</feature>
<evidence type="ECO:0000313" key="2">
    <source>
        <dbReference type="EMBL" id="RUT69781.1"/>
    </source>
</evidence>
<keyword evidence="3" id="KW-1185">Reference proteome</keyword>
<sequence length="234" mass="27994">MPFSASIYIPQKQKGLNLTRSEKLCWYSLGALVLYSSPFLFIENYYDYRFPQWAYYPSFLIFLLNFSSYFIRITEFENLNGHFDGTLSFEEDFLMINKTEYKYSVLENLVIYGNSFCGEKTKNYRYGPTYANGVENLISFTHNGFKVEKYFQLNSERHLDKLQETLIHIITSEKIPYKREHLNFINEEYRSFILFELFIGKLIKEKRIDYRDGIDLIGLKSKQAEEFKTKYCLK</sequence>
<accession>A0A434A5U6</accession>
<keyword evidence="1" id="KW-1133">Transmembrane helix</keyword>
<dbReference type="EMBL" id="QWDM01000008">
    <property type="protein sequence ID" value="RUT69781.1"/>
    <property type="molecule type" value="Genomic_DNA"/>
</dbReference>
<name>A0A434A5U6_9FLAO</name>
<dbReference type="OrthoDB" id="1433457at2"/>
<evidence type="ECO:0000256" key="1">
    <source>
        <dbReference type="SAM" id="Phobius"/>
    </source>
</evidence>
<comment type="caution">
    <text evidence="2">The sequence shown here is derived from an EMBL/GenBank/DDBJ whole genome shotgun (WGS) entry which is preliminary data.</text>
</comment>
<reference evidence="3" key="1">
    <citation type="journal article" date="2019" name="Syst. Appl. Microbiol.">
        <title>Flavobacterium circumlabens sp. nov. and Flavobacterium cupreum sp. nov., two psychrotrophic species isolated from Antarctic environmental samples.</title>
        <authorList>
            <person name="Kralova S."/>
            <person name="Busse H.-J."/>
            <person name="Svec P."/>
            <person name="Maslanova I."/>
            <person name="Stankova E."/>
            <person name="Bartak M."/>
            <person name="Sedlacek I."/>
        </authorList>
    </citation>
    <scope>NUCLEOTIDE SEQUENCE [LARGE SCALE GENOMIC DNA]</scope>
    <source>
        <strain evidence="3">CCM 8825</strain>
    </source>
</reference>
<keyword evidence="1" id="KW-0812">Transmembrane</keyword>
<gene>
    <name evidence="2" type="ORF">D0817_14280</name>
</gene>
<keyword evidence="1" id="KW-0472">Membrane</keyword>
<feature type="transmembrane region" description="Helical" evidence="1">
    <location>
        <begin position="54"/>
        <end position="71"/>
    </location>
</feature>
<dbReference type="AlphaFoldDB" id="A0A434A5U6"/>
<dbReference type="RefSeq" id="WP_127339021.1">
    <property type="nucleotide sequence ID" value="NZ_QWDM01000008.1"/>
</dbReference>
<evidence type="ECO:0000313" key="3">
    <source>
        <dbReference type="Proteomes" id="UP000288102"/>
    </source>
</evidence>
<proteinExistence type="predicted"/>
<dbReference type="Proteomes" id="UP000288102">
    <property type="component" value="Unassembled WGS sequence"/>
</dbReference>
<organism evidence="2 3">
    <name type="scientific">Flavobacterium cupreum</name>
    <dbReference type="NCBI Taxonomy" id="2133766"/>
    <lineage>
        <taxon>Bacteria</taxon>
        <taxon>Pseudomonadati</taxon>
        <taxon>Bacteroidota</taxon>
        <taxon>Flavobacteriia</taxon>
        <taxon>Flavobacteriales</taxon>
        <taxon>Flavobacteriaceae</taxon>
        <taxon>Flavobacterium</taxon>
    </lineage>
</organism>